<proteinExistence type="predicted"/>
<organism evidence="3 4">
    <name type="scientific">Alkalicoccus halolimnae</name>
    <dbReference type="NCBI Taxonomy" id="1667239"/>
    <lineage>
        <taxon>Bacteria</taxon>
        <taxon>Bacillati</taxon>
        <taxon>Bacillota</taxon>
        <taxon>Bacilli</taxon>
        <taxon>Bacillales</taxon>
        <taxon>Bacillaceae</taxon>
        <taxon>Alkalicoccus</taxon>
    </lineage>
</organism>
<evidence type="ECO:0000256" key="1">
    <source>
        <dbReference type="SAM" id="Phobius"/>
    </source>
</evidence>
<feature type="transmembrane region" description="Helical" evidence="1">
    <location>
        <begin position="88"/>
        <end position="112"/>
    </location>
</feature>
<dbReference type="Proteomes" id="UP000321816">
    <property type="component" value="Chromosome"/>
</dbReference>
<feature type="transmembrane region" description="Helical" evidence="1">
    <location>
        <begin position="219"/>
        <end position="241"/>
    </location>
</feature>
<dbReference type="GO" id="GO:0004175">
    <property type="term" value="F:endopeptidase activity"/>
    <property type="evidence" value="ECO:0007669"/>
    <property type="project" value="UniProtKB-ARBA"/>
</dbReference>
<evidence type="ECO:0000313" key="3">
    <source>
        <dbReference type="EMBL" id="WWD80508.1"/>
    </source>
</evidence>
<feature type="transmembrane region" description="Helical" evidence="1">
    <location>
        <begin position="43"/>
        <end position="67"/>
    </location>
</feature>
<feature type="domain" description="CAAX prenyl protease 2/Lysostaphin resistance protein A-like" evidence="2">
    <location>
        <begin position="146"/>
        <end position="231"/>
    </location>
</feature>
<dbReference type="EC" id="3.4.-.-" evidence="3"/>
<dbReference type="OrthoDB" id="8607342at2"/>
<dbReference type="KEGG" id="ahal:FTX54_002795"/>
<dbReference type="EMBL" id="CP144914">
    <property type="protein sequence ID" value="WWD80508.1"/>
    <property type="molecule type" value="Genomic_DNA"/>
</dbReference>
<dbReference type="RefSeq" id="WP_147804881.1">
    <property type="nucleotide sequence ID" value="NZ_CP144914.1"/>
</dbReference>
<feature type="transmembrane region" description="Helical" evidence="1">
    <location>
        <begin position="15"/>
        <end position="37"/>
    </location>
</feature>
<sequence>MEEKVIEQHSLGKSVFLHLFPGLLILLVFIASAPILYQNNIPVLFGILFAIITALVPFQLGVILWASKKQYGNYSLKAALVYTRPMSKWLFVLLILVLFLWSGITLLIAGWLDQPIMDSLFNWLPAWFFVIEDFSVYSNAMLVTLIIFMLLLNGLLGPVVEELYFRGYLLPRIEHFKAAAPVLNAVLFSVYHFFSPWQNIGRMIGLIPMCYVVYRMRNIYVGIFVHCMGNIFASLSLLVFLS</sequence>
<feature type="transmembrane region" description="Helical" evidence="1">
    <location>
        <begin position="134"/>
        <end position="156"/>
    </location>
</feature>
<accession>A0A5C7FGR0</accession>
<feature type="transmembrane region" description="Helical" evidence="1">
    <location>
        <begin position="176"/>
        <end position="194"/>
    </location>
</feature>
<evidence type="ECO:0000313" key="4">
    <source>
        <dbReference type="Proteomes" id="UP000321816"/>
    </source>
</evidence>
<reference evidence="3 4" key="1">
    <citation type="submission" date="2024-01" db="EMBL/GenBank/DDBJ databases">
        <title>Complete Genome Sequence of Alkalicoccus halolimnae BZ-SZ-XJ29T, a Moderately Halophilic Bacterium Isolated from a Salt Lake.</title>
        <authorList>
            <person name="Zhao B."/>
        </authorList>
    </citation>
    <scope>NUCLEOTIDE SEQUENCE [LARGE SCALE GENOMIC DNA]</scope>
    <source>
        <strain evidence="3 4">BZ-SZ-XJ29</strain>
    </source>
</reference>
<dbReference type="GO" id="GO:0080120">
    <property type="term" value="P:CAAX-box protein maturation"/>
    <property type="evidence" value="ECO:0007669"/>
    <property type="project" value="UniProtKB-ARBA"/>
</dbReference>
<keyword evidence="1" id="KW-1133">Transmembrane helix</keyword>
<name>A0A5C7FGR0_9BACI</name>
<evidence type="ECO:0000259" key="2">
    <source>
        <dbReference type="Pfam" id="PF02517"/>
    </source>
</evidence>
<protein>
    <submittedName>
        <fullName evidence="3">CPBP family intramembrane glutamic endopeptidase</fullName>
        <ecNumber evidence="3">3.4.-.-</ecNumber>
    </submittedName>
</protein>
<keyword evidence="3" id="KW-0378">Hydrolase</keyword>
<keyword evidence="1" id="KW-0812">Transmembrane</keyword>
<keyword evidence="4" id="KW-1185">Reference proteome</keyword>
<gene>
    <name evidence="3" type="ORF">FTX54_002795</name>
</gene>
<keyword evidence="1" id="KW-0472">Membrane</keyword>
<dbReference type="InterPro" id="IPR003675">
    <property type="entry name" value="Rce1/LyrA-like_dom"/>
</dbReference>
<dbReference type="AlphaFoldDB" id="A0A5C7FGR0"/>
<dbReference type="Pfam" id="PF02517">
    <property type="entry name" value="Rce1-like"/>
    <property type="match status" value="1"/>
</dbReference>